<dbReference type="Gene3D" id="2.60.40.10">
    <property type="entry name" value="Immunoglobulins"/>
    <property type="match status" value="1"/>
</dbReference>
<evidence type="ECO:0000313" key="3">
    <source>
        <dbReference type="Proteomes" id="UP000006428"/>
    </source>
</evidence>
<proteinExistence type="predicted"/>
<keyword evidence="3" id="KW-1185">Reference proteome</keyword>
<reference evidence="2 3" key="1">
    <citation type="journal article" date="2012" name="Front. Microbiol.">
        <title>Draft Genome Sequence of the Virulent Strain 01-B526 of the Fish Pathogen Aeromonas salmonicida.</title>
        <authorList>
            <person name="Charette S.J."/>
            <person name="Brochu F."/>
            <person name="Boyle B."/>
            <person name="Filion G."/>
            <person name="Tanaka K.H."/>
            <person name="Derome N."/>
        </authorList>
    </citation>
    <scope>NUCLEOTIDE SEQUENCE [LARGE SCALE GENOMIC DNA]</scope>
    <source>
        <strain evidence="2 3">01-B526</strain>
    </source>
</reference>
<dbReference type="InterPro" id="IPR013783">
    <property type="entry name" value="Ig-like_fold"/>
</dbReference>
<sequence>MGGDNVVNQAEADGKTPVTLSGTVNGDANVGDTVTLTLGDGSKLTTQVVTLGNGQLGFSTSTTADKLVGGSSVTAEISVTDAAGN</sequence>
<comment type="caution">
    <text evidence="2">The sequence shown here is derived from an EMBL/GenBank/DDBJ whole genome shotgun (WGS) entry which is preliminary data.</text>
</comment>
<dbReference type="NCBIfam" id="NF012196">
    <property type="entry name" value="Ig_like_ice"/>
    <property type="match status" value="1"/>
</dbReference>
<name>A0ABN0DT31_AERSS</name>
<gene>
    <name evidence="2" type="ORF">IYQ_24117</name>
</gene>
<protein>
    <submittedName>
        <fullName evidence="2">RTX protein</fullName>
    </submittedName>
</protein>
<organism evidence="2 3">
    <name type="scientific">Aeromonas salmonicida subsp. salmonicida 01-B526</name>
    <dbReference type="NCBI Taxonomy" id="1076135"/>
    <lineage>
        <taxon>Bacteria</taxon>
        <taxon>Pseudomonadati</taxon>
        <taxon>Pseudomonadota</taxon>
        <taxon>Gammaproteobacteria</taxon>
        <taxon>Aeromonadales</taxon>
        <taxon>Aeromonadaceae</taxon>
        <taxon>Aeromonas</taxon>
    </lineage>
</organism>
<accession>A0ABN0DT31</accession>
<dbReference type="EMBL" id="AGVO01000466">
    <property type="protein sequence ID" value="EHI50004.1"/>
    <property type="molecule type" value="Genomic_DNA"/>
</dbReference>
<feature type="non-terminal residue" evidence="2">
    <location>
        <position position="85"/>
    </location>
</feature>
<feature type="region of interest" description="Disordered" evidence="1">
    <location>
        <begin position="1"/>
        <end position="26"/>
    </location>
</feature>
<evidence type="ECO:0000313" key="2">
    <source>
        <dbReference type="EMBL" id="EHI50004.1"/>
    </source>
</evidence>
<dbReference type="Proteomes" id="UP000006428">
    <property type="component" value="Unassembled WGS sequence"/>
</dbReference>
<dbReference type="InterPro" id="IPR049826">
    <property type="entry name" value="Ig-like_ice"/>
</dbReference>
<evidence type="ECO:0000256" key="1">
    <source>
        <dbReference type="SAM" id="MobiDB-lite"/>
    </source>
</evidence>